<sequence length="165" mass="16845">MTRRLPWIAVGAGAAIVAHGVVLLGVTVVAVATDDGRTTYVDPPAAVRRDSAPPWAVGTCLDDGRAVSCARAHEAEVVALPDPGDLPTEGARRWTANAVCARTVFALTAGLTPAAVTYASSYPSTAVAGRDARVSCFLVGADRIPLVGSLTAGDLHPPSPPLPLE</sequence>
<keyword evidence="3" id="KW-1185">Reference proteome</keyword>
<accession>A0A2T0R853</accession>
<protein>
    <submittedName>
        <fullName evidence="2">Uncharacterized protein</fullName>
    </submittedName>
</protein>
<keyword evidence="1" id="KW-1133">Transmembrane helix</keyword>
<dbReference type="AlphaFoldDB" id="A0A2T0R853"/>
<comment type="caution">
    <text evidence="2">The sequence shown here is derived from an EMBL/GenBank/DDBJ whole genome shotgun (WGS) entry which is preliminary data.</text>
</comment>
<gene>
    <name evidence="2" type="ORF">CLV37_102279</name>
</gene>
<keyword evidence="1" id="KW-0812">Transmembrane</keyword>
<dbReference type="RefSeq" id="WP_106207997.1">
    <property type="nucleotide sequence ID" value="NZ_PVZF01000002.1"/>
</dbReference>
<reference evidence="2 3" key="1">
    <citation type="submission" date="2018-03" db="EMBL/GenBank/DDBJ databases">
        <title>Genomic Encyclopedia of Archaeal and Bacterial Type Strains, Phase II (KMG-II): from individual species to whole genera.</title>
        <authorList>
            <person name="Goeker M."/>
        </authorList>
    </citation>
    <scope>NUCLEOTIDE SEQUENCE [LARGE SCALE GENOMIC DNA]</scope>
    <source>
        <strain evidence="2 3">DSM 19711</strain>
    </source>
</reference>
<organism evidence="2 3">
    <name type="scientific">Kineococcus rhizosphaerae</name>
    <dbReference type="NCBI Taxonomy" id="559628"/>
    <lineage>
        <taxon>Bacteria</taxon>
        <taxon>Bacillati</taxon>
        <taxon>Actinomycetota</taxon>
        <taxon>Actinomycetes</taxon>
        <taxon>Kineosporiales</taxon>
        <taxon>Kineosporiaceae</taxon>
        <taxon>Kineococcus</taxon>
    </lineage>
</organism>
<feature type="transmembrane region" description="Helical" evidence="1">
    <location>
        <begin position="7"/>
        <end position="32"/>
    </location>
</feature>
<name>A0A2T0R853_9ACTN</name>
<evidence type="ECO:0000313" key="2">
    <source>
        <dbReference type="EMBL" id="PRY17320.1"/>
    </source>
</evidence>
<evidence type="ECO:0000256" key="1">
    <source>
        <dbReference type="SAM" id="Phobius"/>
    </source>
</evidence>
<keyword evidence="1" id="KW-0472">Membrane</keyword>
<proteinExistence type="predicted"/>
<dbReference type="EMBL" id="PVZF01000002">
    <property type="protein sequence ID" value="PRY17320.1"/>
    <property type="molecule type" value="Genomic_DNA"/>
</dbReference>
<evidence type="ECO:0000313" key="3">
    <source>
        <dbReference type="Proteomes" id="UP000238083"/>
    </source>
</evidence>
<dbReference type="Proteomes" id="UP000238083">
    <property type="component" value="Unassembled WGS sequence"/>
</dbReference>